<sequence length="299" mass="32065">MEVEEVFVASPRLIPFNHKQKLKDVESQAPPIDMPLNSTVDSVANCQTTLGRAYPNATTFDSLVHEKTDGLASENGFKAEQSDEPVKEQKEALLQNEVTKQAEDGTAQATVKHQQVEGTTEETEQQSTDNHATTDAELGKDEKFEADGGQEPDKVENFEADGSQELPTNEESKQPSDEVPQQEVDDGSTITCRIEVPNAKVGVLIGKAGDAIRYLQYKPLEIIGTLNSIIKGEKLVNAVIVEADAGGSPSLVARGLATTQAAGDADHIEIQVPNEKVGLIIGKGGETIRGVQTRSGAHI</sequence>
<keyword evidence="1" id="KW-0694">RNA-binding</keyword>
<feature type="compositionally biased region" description="Basic and acidic residues" evidence="2">
    <location>
        <begin position="132"/>
        <end position="157"/>
    </location>
</feature>
<accession>A0A2P5WUF6</accession>
<organism evidence="4 5">
    <name type="scientific">Gossypium barbadense</name>
    <name type="common">Sea Island cotton</name>
    <name type="synonym">Hibiscus barbadensis</name>
    <dbReference type="NCBI Taxonomy" id="3634"/>
    <lineage>
        <taxon>Eukaryota</taxon>
        <taxon>Viridiplantae</taxon>
        <taxon>Streptophyta</taxon>
        <taxon>Embryophyta</taxon>
        <taxon>Tracheophyta</taxon>
        <taxon>Spermatophyta</taxon>
        <taxon>Magnoliopsida</taxon>
        <taxon>eudicotyledons</taxon>
        <taxon>Gunneridae</taxon>
        <taxon>Pentapetalae</taxon>
        <taxon>rosids</taxon>
        <taxon>malvids</taxon>
        <taxon>Malvales</taxon>
        <taxon>Malvaceae</taxon>
        <taxon>Malvoideae</taxon>
        <taxon>Gossypium</taxon>
    </lineage>
</organism>
<evidence type="ECO:0000313" key="5">
    <source>
        <dbReference type="Proteomes" id="UP000239757"/>
    </source>
</evidence>
<dbReference type="SUPFAM" id="SSF54791">
    <property type="entry name" value="Eukaryotic type KH-domain (KH-domain type I)"/>
    <property type="match status" value="1"/>
</dbReference>
<feature type="region of interest" description="Disordered" evidence="2">
    <location>
        <begin position="100"/>
        <end position="185"/>
    </location>
</feature>
<dbReference type="Pfam" id="PF00013">
    <property type="entry name" value="KH_1"/>
    <property type="match status" value="1"/>
</dbReference>
<evidence type="ECO:0000259" key="3">
    <source>
        <dbReference type="Pfam" id="PF00013"/>
    </source>
</evidence>
<dbReference type="GO" id="GO:0003723">
    <property type="term" value="F:RNA binding"/>
    <property type="evidence" value="ECO:0007669"/>
    <property type="project" value="UniProtKB-UniRule"/>
</dbReference>
<evidence type="ECO:0000313" key="4">
    <source>
        <dbReference type="EMBL" id="PPR94699.1"/>
    </source>
</evidence>
<name>A0A2P5WUF6_GOSBA</name>
<dbReference type="InterPro" id="IPR036612">
    <property type="entry name" value="KH_dom_type_1_sf"/>
</dbReference>
<dbReference type="OrthoDB" id="5204190at2759"/>
<dbReference type="EMBL" id="KZ666454">
    <property type="protein sequence ID" value="PPR94699.1"/>
    <property type="molecule type" value="Genomic_DNA"/>
</dbReference>
<dbReference type="AlphaFoldDB" id="A0A2P5WUF6"/>
<dbReference type="PANTHER" id="PTHR10288">
    <property type="entry name" value="KH DOMAIN CONTAINING RNA BINDING PROTEIN"/>
    <property type="match status" value="1"/>
</dbReference>
<proteinExistence type="predicted"/>
<gene>
    <name evidence="4" type="ORF">GOBAR_AA25970</name>
</gene>
<reference evidence="4 5" key="1">
    <citation type="submission" date="2015-01" db="EMBL/GenBank/DDBJ databases">
        <title>Genome of allotetraploid Gossypium barbadense reveals genomic plasticity and fiber elongation in cotton evolution.</title>
        <authorList>
            <person name="Chen X."/>
            <person name="Liu X."/>
            <person name="Zhao B."/>
            <person name="Zheng H."/>
            <person name="Hu Y."/>
            <person name="Lu G."/>
            <person name="Yang C."/>
            <person name="Chen J."/>
            <person name="Shan C."/>
            <person name="Zhang L."/>
            <person name="Zhou Y."/>
            <person name="Wang L."/>
            <person name="Guo W."/>
            <person name="Bai Y."/>
            <person name="Ruan J."/>
            <person name="Shangguan X."/>
            <person name="Mao Y."/>
            <person name="Jiang J."/>
            <person name="Zhu Y."/>
            <person name="Lei J."/>
            <person name="Kang H."/>
            <person name="Chen S."/>
            <person name="He X."/>
            <person name="Wang R."/>
            <person name="Wang Y."/>
            <person name="Chen J."/>
            <person name="Wang L."/>
            <person name="Yu S."/>
            <person name="Wang B."/>
            <person name="Wei J."/>
            <person name="Song S."/>
            <person name="Lu X."/>
            <person name="Gao Z."/>
            <person name="Gu W."/>
            <person name="Deng X."/>
            <person name="Ma D."/>
            <person name="Wang S."/>
            <person name="Liang W."/>
            <person name="Fang L."/>
            <person name="Cai C."/>
            <person name="Zhu X."/>
            <person name="Zhou B."/>
            <person name="Zhang Y."/>
            <person name="Chen Z."/>
            <person name="Xu S."/>
            <person name="Zhu R."/>
            <person name="Wang S."/>
            <person name="Zhang T."/>
            <person name="Zhao G."/>
        </authorList>
    </citation>
    <scope>NUCLEOTIDE SEQUENCE [LARGE SCALE GENOMIC DNA]</scope>
    <source>
        <strain evidence="5">cv. Xinhai21</strain>
        <tissue evidence="4">Leaf</tissue>
    </source>
</reference>
<dbReference type="PROSITE" id="PS50084">
    <property type="entry name" value="KH_TYPE_1"/>
    <property type="match status" value="2"/>
</dbReference>
<evidence type="ECO:0000256" key="2">
    <source>
        <dbReference type="SAM" id="MobiDB-lite"/>
    </source>
</evidence>
<dbReference type="Proteomes" id="UP000239757">
    <property type="component" value="Unassembled WGS sequence"/>
</dbReference>
<protein>
    <recommendedName>
        <fullName evidence="3">K Homology domain-containing protein</fullName>
    </recommendedName>
</protein>
<feature type="domain" description="K Homology" evidence="3">
    <location>
        <begin position="268"/>
        <end position="299"/>
    </location>
</feature>
<dbReference type="SUPFAM" id="SSF54814">
    <property type="entry name" value="Prokaryotic type KH domain (KH-domain type II)"/>
    <property type="match status" value="1"/>
</dbReference>
<evidence type="ECO:0000256" key="1">
    <source>
        <dbReference type="PROSITE-ProRule" id="PRU00117"/>
    </source>
</evidence>
<dbReference type="Gene3D" id="3.30.310.210">
    <property type="match status" value="2"/>
</dbReference>
<dbReference type="InterPro" id="IPR004088">
    <property type="entry name" value="KH_dom_type_1"/>
</dbReference>
<dbReference type="InterPro" id="IPR009019">
    <property type="entry name" value="KH_sf_prok-type"/>
</dbReference>